<evidence type="ECO:0000256" key="2">
    <source>
        <dbReference type="ARBA" id="ARBA00002953"/>
    </source>
</evidence>
<evidence type="ECO:0000256" key="10">
    <source>
        <dbReference type="HAMAP-Rule" id="MF_00685"/>
    </source>
</evidence>
<dbReference type="PIRSF" id="PIRSF000463">
    <property type="entry name" value="GlgB"/>
    <property type="match status" value="1"/>
</dbReference>
<reference evidence="13 14" key="1">
    <citation type="submission" date="2017-08" db="EMBL/GenBank/DDBJ databases">
        <title>Aliifodinibius alkalisoli sp. nov., isolated from saline alkaline soil.</title>
        <authorList>
            <person name="Liu D."/>
            <person name="Zhang G."/>
        </authorList>
    </citation>
    <scope>NUCLEOTIDE SEQUENCE [LARGE SCALE GENOMIC DNA]</scope>
    <source>
        <strain evidence="13 14">WN023</strain>
    </source>
</reference>
<gene>
    <name evidence="10" type="primary">glgB</name>
    <name evidence="13" type="ORF">CK503_04975</name>
</gene>
<dbReference type="CDD" id="cd11322">
    <property type="entry name" value="AmyAc_Glg_BE"/>
    <property type="match status" value="1"/>
</dbReference>
<dbReference type="InterPro" id="IPR044143">
    <property type="entry name" value="GlgB_N_E_set_prok"/>
</dbReference>
<accession>A0A2A2GD53</accession>
<feature type="active site" description="Proton donor" evidence="10 11">
    <location>
        <position position="394"/>
    </location>
</feature>
<dbReference type="GO" id="GO:0005978">
    <property type="term" value="P:glycogen biosynthetic process"/>
    <property type="evidence" value="ECO:0007669"/>
    <property type="project" value="UniProtKB-UniRule"/>
</dbReference>
<dbReference type="Pfam" id="PF00128">
    <property type="entry name" value="Alpha-amylase"/>
    <property type="match status" value="1"/>
</dbReference>
<comment type="similarity">
    <text evidence="4 10">Belongs to the glycosyl hydrolase 13 family. GlgB subfamily.</text>
</comment>
<comment type="pathway">
    <text evidence="3 10">Glycan biosynthesis; glycogen biosynthesis.</text>
</comment>
<organism evidence="13 14">
    <name type="scientific">Fodinibius salipaludis</name>
    <dbReference type="NCBI Taxonomy" id="2032627"/>
    <lineage>
        <taxon>Bacteria</taxon>
        <taxon>Pseudomonadati</taxon>
        <taxon>Balneolota</taxon>
        <taxon>Balneolia</taxon>
        <taxon>Balneolales</taxon>
        <taxon>Balneolaceae</taxon>
        <taxon>Fodinibius</taxon>
    </lineage>
</organism>
<dbReference type="InterPro" id="IPR004193">
    <property type="entry name" value="Glyco_hydro_13_N"/>
</dbReference>
<evidence type="ECO:0000256" key="1">
    <source>
        <dbReference type="ARBA" id="ARBA00000826"/>
    </source>
</evidence>
<dbReference type="SMART" id="SM00642">
    <property type="entry name" value="Aamy"/>
    <property type="match status" value="1"/>
</dbReference>
<keyword evidence="14" id="KW-1185">Reference proteome</keyword>
<keyword evidence="5 10" id="KW-0321">Glycogen metabolism</keyword>
<dbReference type="InterPro" id="IPR006407">
    <property type="entry name" value="GlgB"/>
</dbReference>
<dbReference type="SUPFAM" id="SSF51011">
    <property type="entry name" value="Glycosyl hydrolase domain"/>
    <property type="match status" value="1"/>
</dbReference>
<dbReference type="PANTHER" id="PTHR43651:SF3">
    <property type="entry name" value="1,4-ALPHA-GLUCAN-BRANCHING ENZYME"/>
    <property type="match status" value="1"/>
</dbReference>
<dbReference type="NCBIfam" id="TIGR01515">
    <property type="entry name" value="branching_enzym"/>
    <property type="match status" value="1"/>
</dbReference>
<feature type="active site" description="Nucleophile" evidence="10 11">
    <location>
        <position position="341"/>
    </location>
</feature>
<evidence type="ECO:0000256" key="8">
    <source>
        <dbReference type="ARBA" id="ARBA00023056"/>
    </source>
</evidence>
<keyword evidence="6 10" id="KW-0328">Glycosyltransferase</keyword>
<evidence type="ECO:0000256" key="7">
    <source>
        <dbReference type="ARBA" id="ARBA00022679"/>
    </source>
</evidence>
<dbReference type="GO" id="GO:0004553">
    <property type="term" value="F:hydrolase activity, hydrolyzing O-glycosyl compounds"/>
    <property type="evidence" value="ECO:0007669"/>
    <property type="project" value="InterPro"/>
</dbReference>
<dbReference type="GO" id="GO:0043169">
    <property type="term" value="F:cation binding"/>
    <property type="evidence" value="ECO:0007669"/>
    <property type="project" value="InterPro"/>
</dbReference>
<keyword evidence="9 10" id="KW-0119">Carbohydrate metabolism</keyword>
<dbReference type="InterPro" id="IPR013780">
    <property type="entry name" value="Glyco_hydro_b"/>
</dbReference>
<dbReference type="GO" id="GO:0005829">
    <property type="term" value="C:cytosol"/>
    <property type="evidence" value="ECO:0007669"/>
    <property type="project" value="TreeGrafter"/>
</dbReference>
<evidence type="ECO:0000256" key="9">
    <source>
        <dbReference type="ARBA" id="ARBA00023277"/>
    </source>
</evidence>
<evidence type="ECO:0000256" key="6">
    <source>
        <dbReference type="ARBA" id="ARBA00022676"/>
    </source>
</evidence>
<dbReference type="InterPro" id="IPR006048">
    <property type="entry name" value="A-amylase/branching_C"/>
</dbReference>
<evidence type="ECO:0000256" key="3">
    <source>
        <dbReference type="ARBA" id="ARBA00004964"/>
    </source>
</evidence>
<comment type="subunit">
    <text evidence="10">Monomer.</text>
</comment>
<comment type="catalytic activity">
    <reaction evidence="1 10">
        <text>Transfers a segment of a (1-&gt;4)-alpha-D-glucan chain to a primary hydroxy group in a similar glucan chain.</text>
        <dbReference type="EC" id="2.4.1.18"/>
    </reaction>
</comment>
<evidence type="ECO:0000256" key="4">
    <source>
        <dbReference type="ARBA" id="ARBA00009000"/>
    </source>
</evidence>
<dbReference type="InterPro" id="IPR006047">
    <property type="entry name" value="GH13_cat_dom"/>
</dbReference>
<feature type="domain" description="Glycosyl hydrolase family 13 catalytic" evidence="12">
    <location>
        <begin position="182"/>
        <end position="529"/>
    </location>
</feature>
<dbReference type="Gene3D" id="3.20.20.80">
    <property type="entry name" value="Glycosidases"/>
    <property type="match status" value="1"/>
</dbReference>
<dbReference type="UniPathway" id="UPA00164"/>
<dbReference type="HAMAP" id="MF_00685">
    <property type="entry name" value="GlgB"/>
    <property type="match status" value="1"/>
</dbReference>
<dbReference type="Pfam" id="PF02922">
    <property type="entry name" value="CBM_48"/>
    <property type="match status" value="1"/>
</dbReference>
<name>A0A2A2GD53_9BACT</name>
<evidence type="ECO:0000313" key="13">
    <source>
        <dbReference type="EMBL" id="PAU94827.1"/>
    </source>
</evidence>
<dbReference type="EC" id="2.4.1.18" evidence="10"/>
<dbReference type="Gene3D" id="2.60.40.10">
    <property type="entry name" value="Immunoglobulins"/>
    <property type="match status" value="1"/>
</dbReference>
<sequence length="655" mass="77150">MICYEYRCRCCYLVYYALTILSKLDFDNVLTSKLLKTILTDKEKQHWQEGHQYEAYDFMGSRLTDDGVYFAVWAPHAYSVSVVGEFNNWDGREHPMEKDEDTGIWTTFIPDIEHWALYKYELKTAENAPPFLKSDPYAYAMEVRPKTASLVYDLSDYAWDDEEWMENREQRQSFQQPISIYEVHLASWKRKGEDNNEYLSYRELAHDLVPYVKDCGFTHIELMPIAEHPYDPSWGYQVTGYFAPTSRLGDPKDFMYFVDECHKNGIGVIMDWVPGHFPKDEQGLQMFDSTPLYEYEDPKKREQKDWGTYIFDYGKDGVRNFLLSNAHYWCNKYHIDGLRVDAVASMLYLDYSKEPGEWSPNKYGGNEHLEAIQFLKDFNKMIHGEFPGILTFAEESTSWPGVTTPVHEDGLGFDYKWNMGWMNDTLAYIQKSPKEREDDPNKITFPMMYNYSENFILPFSHDEVVHLKKPLVWKSTGNEDEQFSNLRLLFTYLFGHPGKKLLFMGDEFAETSEWAEDRSLHWHLLDHKRHQGIKKLVDDLNRLYKQEESLHQLDKDPNGFEWIALGKEQVSVFSFLRKAKEPSNHLLFILNFSDRQISDYSVGPFKGEQYRIIFNSESEYYGGIDKGGHYGLGEEQHVWMEPYSALVLKPERELE</sequence>
<dbReference type="AlphaFoldDB" id="A0A2A2GD53"/>
<dbReference type="CDD" id="cd02855">
    <property type="entry name" value="E_set_GBE_prok_N"/>
    <property type="match status" value="1"/>
</dbReference>
<dbReference type="EMBL" id="NSKE01000003">
    <property type="protein sequence ID" value="PAU94827.1"/>
    <property type="molecule type" value="Genomic_DNA"/>
</dbReference>
<dbReference type="NCBIfam" id="NF003811">
    <property type="entry name" value="PRK05402.1"/>
    <property type="match status" value="1"/>
</dbReference>
<dbReference type="Proteomes" id="UP000218831">
    <property type="component" value="Unassembled WGS sequence"/>
</dbReference>
<dbReference type="SUPFAM" id="SSF51445">
    <property type="entry name" value="(Trans)glycosidases"/>
    <property type="match status" value="1"/>
</dbReference>
<dbReference type="GO" id="GO:0003844">
    <property type="term" value="F:1,4-alpha-glucan branching enzyme activity"/>
    <property type="evidence" value="ECO:0007669"/>
    <property type="project" value="UniProtKB-UniRule"/>
</dbReference>
<evidence type="ECO:0000256" key="11">
    <source>
        <dbReference type="PIRSR" id="PIRSR000463-1"/>
    </source>
</evidence>
<comment type="function">
    <text evidence="2 10">Catalyzes the formation of the alpha-1,6-glucosidic linkages in glycogen by scission of a 1,4-alpha-linked oligosaccharide from growing alpha-1,4-glucan chains and the subsequent attachment of the oligosaccharide to the alpha-1,6 position.</text>
</comment>
<evidence type="ECO:0000313" key="14">
    <source>
        <dbReference type="Proteomes" id="UP000218831"/>
    </source>
</evidence>
<dbReference type="InterPro" id="IPR037439">
    <property type="entry name" value="Branching_enzy"/>
</dbReference>
<keyword evidence="8 10" id="KW-0320">Glycogen biosynthesis</keyword>
<protein>
    <recommendedName>
        <fullName evidence="10">1,4-alpha-glucan branching enzyme GlgB</fullName>
        <ecNumber evidence="10">2.4.1.18</ecNumber>
    </recommendedName>
    <alternativeName>
        <fullName evidence="10">1,4-alpha-D-glucan:1,4-alpha-D-glucan 6-glucosyl-transferase</fullName>
    </alternativeName>
    <alternativeName>
        <fullName evidence="10">Alpha-(1-&gt;4)-glucan branching enzyme</fullName>
    </alternativeName>
    <alternativeName>
        <fullName evidence="10">Glycogen branching enzyme</fullName>
        <shortName evidence="10">BE</shortName>
    </alternativeName>
</protein>
<comment type="caution">
    <text evidence="13">The sequence shown here is derived from an EMBL/GenBank/DDBJ whole genome shotgun (WGS) entry which is preliminary data.</text>
</comment>
<evidence type="ECO:0000259" key="12">
    <source>
        <dbReference type="SMART" id="SM00642"/>
    </source>
</evidence>
<keyword evidence="7 10" id="KW-0808">Transferase</keyword>
<dbReference type="InterPro" id="IPR013783">
    <property type="entry name" value="Ig-like_fold"/>
</dbReference>
<dbReference type="Pfam" id="PF02806">
    <property type="entry name" value="Alpha-amylase_C"/>
    <property type="match status" value="1"/>
</dbReference>
<dbReference type="Gene3D" id="2.60.40.1180">
    <property type="entry name" value="Golgi alpha-mannosidase II"/>
    <property type="match status" value="1"/>
</dbReference>
<dbReference type="InterPro" id="IPR017853">
    <property type="entry name" value="GH"/>
</dbReference>
<dbReference type="FunFam" id="3.20.20.80:FF:000003">
    <property type="entry name" value="1,4-alpha-glucan branching enzyme GlgB"/>
    <property type="match status" value="1"/>
</dbReference>
<dbReference type="PANTHER" id="PTHR43651">
    <property type="entry name" value="1,4-ALPHA-GLUCAN-BRANCHING ENZYME"/>
    <property type="match status" value="1"/>
</dbReference>
<proteinExistence type="inferred from homology"/>
<evidence type="ECO:0000256" key="5">
    <source>
        <dbReference type="ARBA" id="ARBA00022600"/>
    </source>
</evidence>
<dbReference type="OrthoDB" id="9800174at2"/>
<dbReference type="NCBIfam" id="NF008967">
    <property type="entry name" value="PRK12313.1"/>
    <property type="match status" value="1"/>
</dbReference>